<dbReference type="InterPro" id="IPR027304">
    <property type="entry name" value="Trigger_fact/SurA_dom_sf"/>
</dbReference>
<dbReference type="SUPFAM" id="SSF102735">
    <property type="entry name" value="Trigger factor ribosome-binding domain"/>
    <property type="match status" value="1"/>
</dbReference>
<reference evidence="2 3" key="1">
    <citation type="submission" date="2014-09" db="EMBL/GenBank/DDBJ databases">
        <title>Draft Genome Sequence of Porphyromonas macacae COT-192_OH2859.</title>
        <authorList>
            <person name="Wallis C."/>
            <person name="Deusch O."/>
            <person name="O'Flynn C."/>
            <person name="Davis I."/>
            <person name="Horsfall A."/>
            <person name="Kirkwood N."/>
            <person name="Harris S."/>
            <person name="Eisen J.A."/>
            <person name="Coil D.A."/>
            <person name="Darling A.E."/>
            <person name="Jospin G."/>
            <person name="Alexiev A."/>
        </authorList>
    </citation>
    <scope>NUCLEOTIDE SEQUENCE [LARGE SCALE GENOMIC DNA]</scope>
    <source>
        <strain evidence="3">COT-192 OH2859</strain>
    </source>
</reference>
<organism evidence="2 3">
    <name type="scientific">Porphyromonas macacae</name>
    <dbReference type="NCBI Taxonomy" id="28115"/>
    <lineage>
        <taxon>Bacteria</taxon>
        <taxon>Pseudomonadati</taxon>
        <taxon>Bacteroidota</taxon>
        <taxon>Bacteroidia</taxon>
        <taxon>Bacteroidales</taxon>
        <taxon>Porphyromonadaceae</taxon>
        <taxon>Porphyromonas</taxon>
    </lineage>
</organism>
<evidence type="ECO:0000313" key="2">
    <source>
        <dbReference type="EMBL" id="KGN75071.1"/>
    </source>
</evidence>
<feature type="domain" description="Trigger factor ribosome-binding bacterial" evidence="1">
    <location>
        <begin position="1"/>
        <end position="147"/>
    </location>
</feature>
<accession>A0A0A2E863</accession>
<keyword evidence="3" id="KW-1185">Reference proteome</keyword>
<dbReference type="GO" id="GO:0015031">
    <property type="term" value="P:protein transport"/>
    <property type="evidence" value="ECO:0007669"/>
    <property type="project" value="InterPro"/>
</dbReference>
<sequence>MNVSIENRSDVDVVMTVDIVADDYRQDVEKSLRSYRQRADIKGFRKGNVPMGMIKKMYGRPVKIDQINQAVGRAIGEYIHAHKLNILGEPIPHEGQPEADFDNQEDFTFKFDLAVEPKIEVELGKKDKLVYYDIKPTDEMIDKHIEGMRNSMGASVDTEVSEENDIVYGHLVELAGEEADPEGIEVKEAMLLPRYIKEEENKKQFIGLHVGDKIDFEPFKAFGGDERELASFLNIDKTAVAATEGKTFEFKVSRISRHKPADLNETFYKAAFGENTPINTEEELRKEIERGFEEQFKAESDYKFLLDLRKYLIEKAGTPQFADETLKRWLKLNDPKRTDEDVEKEYPQMIKELTYHILHKQLVGKHDIKVTPEDVKQFALIAAKNQFAQYGMTSVPDDILERYANSMLEKEDANRNFTARVEENKLGQVVRDIITVENKEVSMEEFQKLFETEA</sequence>
<dbReference type="PIRSF" id="PIRSF003095">
    <property type="entry name" value="Trigger_factor"/>
    <property type="match status" value="1"/>
</dbReference>
<dbReference type="GO" id="GO:0043335">
    <property type="term" value="P:protein unfolding"/>
    <property type="evidence" value="ECO:0007669"/>
    <property type="project" value="TreeGrafter"/>
</dbReference>
<dbReference type="SUPFAM" id="SSF109998">
    <property type="entry name" value="Triger factor/SurA peptide-binding domain-like"/>
    <property type="match status" value="1"/>
</dbReference>
<comment type="caution">
    <text evidence="2">The sequence shown here is derived from an EMBL/GenBank/DDBJ whole genome shotgun (WGS) entry which is preliminary data.</text>
</comment>
<evidence type="ECO:0000259" key="1">
    <source>
        <dbReference type="Pfam" id="PF05697"/>
    </source>
</evidence>
<dbReference type="NCBIfam" id="TIGR00115">
    <property type="entry name" value="tig"/>
    <property type="match status" value="1"/>
</dbReference>
<dbReference type="GO" id="GO:0003755">
    <property type="term" value="F:peptidyl-prolyl cis-trans isomerase activity"/>
    <property type="evidence" value="ECO:0007669"/>
    <property type="project" value="TreeGrafter"/>
</dbReference>
<dbReference type="InterPro" id="IPR008881">
    <property type="entry name" value="Trigger_fac_ribosome-bd_bac"/>
</dbReference>
<dbReference type="RefSeq" id="WP_036873424.1">
    <property type="nucleotide sequence ID" value="NZ_JRFA01000009.1"/>
</dbReference>
<dbReference type="Pfam" id="PF05697">
    <property type="entry name" value="Trigger_N"/>
    <property type="match status" value="1"/>
</dbReference>
<gene>
    <name evidence="2" type="ORF">HQ47_03975</name>
</gene>
<dbReference type="PANTHER" id="PTHR30560">
    <property type="entry name" value="TRIGGER FACTOR CHAPERONE AND PEPTIDYL-PROLYL CIS/TRANS ISOMERASE"/>
    <property type="match status" value="1"/>
</dbReference>
<dbReference type="PANTHER" id="PTHR30560:SF3">
    <property type="entry name" value="TRIGGER FACTOR-LIKE PROTEIN TIG, CHLOROPLASTIC"/>
    <property type="match status" value="1"/>
</dbReference>
<dbReference type="OrthoDB" id="9767721at2"/>
<dbReference type="STRING" id="28115.HQ47_03975"/>
<dbReference type="eggNOG" id="COG0544">
    <property type="taxonomic scope" value="Bacteria"/>
</dbReference>
<dbReference type="AlphaFoldDB" id="A0A0A2E863"/>
<dbReference type="GO" id="GO:0051083">
    <property type="term" value="P:'de novo' cotranslational protein folding"/>
    <property type="evidence" value="ECO:0007669"/>
    <property type="project" value="TreeGrafter"/>
</dbReference>
<evidence type="ECO:0000313" key="3">
    <source>
        <dbReference type="Proteomes" id="UP000030103"/>
    </source>
</evidence>
<dbReference type="InterPro" id="IPR005215">
    <property type="entry name" value="Trig_fac"/>
</dbReference>
<protein>
    <submittedName>
        <fullName evidence="2">Peptidylprolyl isomerase</fullName>
    </submittedName>
</protein>
<name>A0A0A2E863_9PORP</name>
<dbReference type="InterPro" id="IPR037041">
    <property type="entry name" value="Trigger_fac_C_sf"/>
</dbReference>
<dbReference type="Proteomes" id="UP000030103">
    <property type="component" value="Unassembled WGS sequence"/>
</dbReference>
<dbReference type="EMBL" id="JRFA01000009">
    <property type="protein sequence ID" value="KGN75071.1"/>
    <property type="molecule type" value="Genomic_DNA"/>
</dbReference>
<dbReference type="Gene3D" id="3.30.70.1050">
    <property type="entry name" value="Trigger factor ribosome-binding domain"/>
    <property type="match status" value="1"/>
</dbReference>
<proteinExistence type="predicted"/>
<dbReference type="GO" id="GO:0043022">
    <property type="term" value="F:ribosome binding"/>
    <property type="evidence" value="ECO:0007669"/>
    <property type="project" value="TreeGrafter"/>
</dbReference>
<keyword evidence="2" id="KW-0413">Isomerase</keyword>
<dbReference type="InterPro" id="IPR036611">
    <property type="entry name" value="Trigger_fac_ribosome-bd_sf"/>
</dbReference>
<dbReference type="Gene3D" id="1.10.3120.10">
    <property type="entry name" value="Trigger factor, C-terminal domain"/>
    <property type="match status" value="1"/>
</dbReference>
<dbReference type="GO" id="GO:0044183">
    <property type="term" value="F:protein folding chaperone"/>
    <property type="evidence" value="ECO:0007669"/>
    <property type="project" value="TreeGrafter"/>
</dbReference>